<dbReference type="PANTHER" id="PTHR44170">
    <property type="entry name" value="PROTEIN SIDEKICK"/>
    <property type="match status" value="1"/>
</dbReference>
<protein>
    <recommendedName>
        <fullName evidence="15">Immunoglobulin superfamily DCC subclass member 3</fullName>
    </recommendedName>
</protein>
<dbReference type="Proteomes" id="UP001214576">
    <property type="component" value="Unassembled WGS sequence"/>
</dbReference>
<dbReference type="FunFam" id="2.60.40.10:FF:000189">
    <property type="entry name" value="Neogenin isoform 3"/>
    <property type="match status" value="1"/>
</dbReference>
<keyword evidence="4" id="KW-0677">Repeat</keyword>
<dbReference type="SMART" id="SM00408">
    <property type="entry name" value="IGc2"/>
    <property type="match status" value="3"/>
</dbReference>
<accession>A0AAD4Y9Y5</accession>
<feature type="domain" description="Fibronectin type-III" evidence="12">
    <location>
        <begin position="359"/>
        <end position="453"/>
    </location>
</feature>
<keyword evidence="6 10" id="KW-0472">Membrane</keyword>
<dbReference type="Gene3D" id="2.60.40.10">
    <property type="entry name" value="Immunoglobulins"/>
    <property type="match status" value="5"/>
</dbReference>
<dbReference type="PROSITE" id="PS50853">
    <property type="entry name" value="FN3"/>
    <property type="match status" value="2"/>
</dbReference>
<organism evidence="13 14">
    <name type="scientific">Ovis ammon polii</name>
    <dbReference type="NCBI Taxonomy" id="230172"/>
    <lineage>
        <taxon>Eukaryota</taxon>
        <taxon>Metazoa</taxon>
        <taxon>Chordata</taxon>
        <taxon>Craniata</taxon>
        <taxon>Vertebrata</taxon>
        <taxon>Euteleostomi</taxon>
        <taxon>Mammalia</taxon>
        <taxon>Eutheria</taxon>
        <taxon>Laurasiatheria</taxon>
        <taxon>Artiodactyla</taxon>
        <taxon>Ruminantia</taxon>
        <taxon>Pecora</taxon>
        <taxon>Bovidae</taxon>
        <taxon>Caprinae</taxon>
        <taxon>Ovis</taxon>
    </lineage>
</organism>
<dbReference type="SMART" id="SM00060">
    <property type="entry name" value="FN3"/>
    <property type="match status" value="2"/>
</dbReference>
<keyword evidence="8" id="KW-0393">Immunoglobulin domain</keyword>
<evidence type="ECO:0000256" key="10">
    <source>
        <dbReference type="SAM" id="Phobius"/>
    </source>
</evidence>
<dbReference type="PANTHER" id="PTHR44170:SF20">
    <property type="entry name" value="IMMUNOGLOBULIN SUPERFAMILY DCC SUBCLASS MEMBER 3"/>
    <property type="match status" value="1"/>
</dbReference>
<dbReference type="CDD" id="cd00063">
    <property type="entry name" value="FN3"/>
    <property type="match status" value="2"/>
</dbReference>
<dbReference type="AlphaFoldDB" id="A0AAD4Y9Y5"/>
<dbReference type="GO" id="GO:0016020">
    <property type="term" value="C:membrane"/>
    <property type="evidence" value="ECO:0007669"/>
    <property type="project" value="UniProtKB-SubCell"/>
</dbReference>
<dbReference type="FunFam" id="2.60.40.10:FF:000930">
    <property type="entry name" value="immunoglobulin superfamily DCC subclass member 3"/>
    <property type="match status" value="1"/>
</dbReference>
<keyword evidence="5 10" id="KW-1133">Transmembrane helix</keyword>
<feature type="domain" description="Ig-like" evidence="11">
    <location>
        <begin position="151"/>
        <end position="225"/>
    </location>
</feature>
<gene>
    <name evidence="13" type="ORF">MG293_009174</name>
</gene>
<evidence type="ECO:0000256" key="6">
    <source>
        <dbReference type="ARBA" id="ARBA00023136"/>
    </source>
</evidence>
<keyword evidence="14" id="KW-1185">Reference proteome</keyword>
<feature type="domain" description="Fibronectin type-III" evidence="12">
    <location>
        <begin position="456"/>
        <end position="551"/>
    </location>
</feature>
<keyword evidence="3 10" id="KW-0812">Transmembrane</keyword>
<evidence type="ECO:0008006" key="15">
    <source>
        <dbReference type="Google" id="ProtNLM"/>
    </source>
</evidence>
<dbReference type="FunFam" id="2.60.40.10:FF:001494">
    <property type="entry name" value="Immunoglobulin superfamily DCC subclass member 3"/>
    <property type="match status" value="1"/>
</dbReference>
<dbReference type="InterPro" id="IPR036116">
    <property type="entry name" value="FN3_sf"/>
</dbReference>
<dbReference type="InterPro" id="IPR003599">
    <property type="entry name" value="Ig_sub"/>
</dbReference>
<evidence type="ECO:0000256" key="7">
    <source>
        <dbReference type="ARBA" id="ARBA00023157"/>
    </source>
</evidence>
<comment type="similarity">
    <text evidence="2">Belongs to the immunoglobulin superfamily. DCC family.</text>
</comment>
<evidence type="ECO:0000256" key="9">
    <source>
        <dbReference type="SAM" id="MobiDB-lite"/>
    </source>
</evidence>
<proteinExistence type="inferred from homology"/>
<dbReference type="FunFam" id="2.60.40.10:FF:001881">
    <property type="entry name" value="immunoglobulin superfamily DCC subclass member 3"/>
    <property type="match status" value="1"/>
</dbReference>
<dbReference type="InterPro" id="IPR036179">
    <property type="entry name" value="Ig-like_dom_sf"/>
</dbReference>
<dbReference type="SUPFAM" id="SSF49265">
    <property type="entry name" value="Fibronectin type III"/>
    <property type="match status" value="1"/>
</dbReference>
<feature type="domain" description="Ig-like" evidence="11">
    <location>
        <begin position="237"/>
        <end position="349"/>
    </location>
</feature>
<dbReference type="SUPFAM" id="SSF48726">
    <property type="entry name" value="Immunoglobulin"/>
    <property type="match status" value="4"/>
</dbReference>
<evidence type="ECO:0000313" key="13">
    <source>
        <dbReference type="EMBL" id="KAI4540133.1"/>
    </source>
</evidence>
<evidence type="ECO:0000259" key="11">
    <source>
        <dbReference type="PROSITE" id="PS50835"/>
    </source>
</evidence>
<dbReference type="Pfam" id="PF00041">
    <property type="entry name" value="fn3"/>
    <property type="match status" value="2"/>
</dbReference>
<keyword evidence="7" id="KW-1015">Disulfide bond</keyword>
<feature type="transmembrane region" description="Helical" evidence="10">
    <location>
        <begin position="574"/>
        <end position="594"/>
    </location>
</feature>
<sequence>MENRIFDNFVQLSGNYLDNTDLDTVQKGAAERVGLGHSAELAFAVEPSDDVAVPGQPIMLGCKVEGTPPVRITWRKNGVELEDSTHSTVLANGSLMIRHFLLDGGGSPSDEGDYECVAQNRFGLVVSRKARIQAATMSDFHVHPQATVGEEGGVARFQCQIHGLPKPLITWEKNRVPIDTDNERYTLLPKGVLQITGLRAEDSGVFHCVASNIASIRVSRGARLTVTGSGSGAYKEPTILVGPENLTLTVHQTAVLECVATGNPRPIVSWSRLDGRPIGVEGIQVLGTGNLIISDVTVQHSGVYVCAANRPGTRVRRTAQGRLVVQDEAIYQCVAENSAGSSQASARLTVLWAEGLPGPPLNVQAVSVSSTEVRVSWTEPLVNTREIIGYVLHIRKAADPPELEYQEAVSKSTFQHLVSDLEPSTAYSFYIKAYTPRGASSASAPTLASTLGEAPAPPPLSVRVLGSSTLQLLWEPWPRLAQHEGGFKLFYRPASKASFTGPILLPGAVSSYNLSQLDPTAVYEVKLLAYNQHGDGNATVRFVSLRGAAERTALSPPCDCRKEEATNQTSTTGIVIGIHIGVTCIIFCVLFLLFGQRGRVLLCKDVENQLSPPQGPRSQRDSGILALNGAGRAERAQLGRDRKRVDVKELEQLFPRVGAMQPHPRPTQDPEAPALCEETQLSMLPLQGFSLLEEMPSEAPPPQDVSPGLPSEGLAAQPAPSGP</sequence>
<dbReference type="InterPro" id="IPR007110">
    <property type="entry name" value="Ig-like_dom"/>
</dbReference>
<dbReference type="PROSITE" id="PS50835">
    <property type="entry name" value="IG_LIKE"/>
    <property type="match status" value="3"/>
</dbReference>
<dbReference type="SMART" id="SM00409">
    <property type="entry name" value="IG"/>
    <property type="match status" value="3"/>
</dbReference>
<dbReference type="InterPro" id="IPR003598">
    <property type="entry name" value="Ig_sub2"/>
</dbReference>
<evidence type="ECO:0000256" key="5">
    <source>
        <dbReference type="ARBA" id="ARBA00022989"/>
    </source>
</evidence>
<evidence type="ECO:0000259" key="12">
    <source>
        <dbReference type="PROSITE" id="PS50853"/>
    </source>
</evidence>
<dbReference type="FunFam" id="2.60.40.10:FF:000577">
    <property type="entry name" value="immunoglobulin superfamily DCC subclass member 3"/>
    <property type="match status" value="1"/>
</dbReference>
<evidence type="ECO:0000256" key="3">
    <source>
        <dbReference type="ARBA" id="ARBA00022692"/>
    </source>
</evidence>
<feature type="region of interest" description="Disordered" evidence="9">
    <location>
        <begin position="688"/>
        <end position="723"/>
    </location>
</feature>
<reference evidence="13" key="1">
    <citation type="submission" date="2022-03" db="EMBL/GenBank/DDBJ databases">
        <title>Genomic analyses of argali, domestic sheep and their hybrids provide insights into chromosomal evolution, heterosis and genetic basis of agronomic traits.</title>
        <authorList>
            <person name="Li M."/>
        </authorList>
    </citation>
    <scope>NUCLEOTIDE SEQUENCE</scope>
    <source>
        <strain evidence="13">CAU-MHL-2022a</strain>
        <tissue evidence="13">Skin</tissue>
    </source>
</reference>
<evidence type="ECO:0000256" key="1">
    <source>
        <dbReference type="ARBA" id="ARBA00004167"/>
    </source>
</evidence>
<dbReference type="InterPro" id="IPR013783">
    <property type="entry name" value="Ig-like_fold"/>
</dbReference>
<dbReference type="Pfam" id="PF13927">
    <property type="entry name" value="Ig_3"/>
    <property type="match status" value="3"/>
</dbReference>
<evidence type="ECO:0000256" key="2">
    <source>
        <dbReference type="ARBA" id="ARBA00009588"/>
    </source>
</evidence>
<evidence type="ECO:0000256" key="8">
    <source>
        <dbReference type="ARBA" id="ARBA00023319"/>
    </source>
</evidence>
<comment type="subcellular location">
    <subcellularLocation>
        <location evidence="1">Membrane</location>
        <topology evidence="1">Single-pass membrane protein</topology>
    </subcellularLocation>
</comment>
<evidence type="ECO:0000256" key="4">
    <source>
        <dbReference type="ARBA" id="ARBA00022737"/>
    </source>
</evidence>
<dbReference type="EMBL" id="JAKZEL010000009">
    <property type="protein sequence ID" value="KAI4540133.1"/>
    <property type="molecule type" value="Genomic_DNA"/>
</dbReference>
<feature type="domain" description="Ig-like" evidence="11">
    <location>
        <begin position="41"/>
        <end position="138"/>
    </location>
</feature>
<evidence type="ECO:0000313" key="14">
    <source>
        <dbReference type="Proteomes" id="UP001214576"/>
    </source>
</evidence>
<comment type="caution">
    <text evidence="13">The sequence shown here is derived from an EMBL/GenBank/DDBJ whole genome shotgun (WGS) entry which is preliminary data.</text>
</comment>
<dbReference type="GO" id="GO:0098609">
    <property type="term" value="P:cell-cell adhesion"/>
    <property type="evidence" value="ECO:0007669"/>
    <property type="project" value="TreeGrafter"/>
</dbReference>
<dbReference type="InterPro" id="IPR003961">
    <property type="entry name" value="FN3_dom"/>
</dbReference>
<name>A0AAD4Y9Y5_OVIAM</name>